<feature type="transmembrane region" description="Helical" evidence="5">
    <location>
        <begin position="285"/>
        <end position="304"/>
    </location>
</feature>
<proteinExistence type="predicted"/>
<feature type="transmembrane region" description="Helical" evidence="5">
    <location>
        <begin position="81"/>
        <end position="98"/>
    </location>
</feature>
<reference evidence="7" key="2">
    <citation type="submission" date="2020-09" db="EMBL/GenBank/DDBJ databases">
        <authorList>
            <person name="Sun Q."/>
            <person name="Ohkuma M."/>
        </authorList>
    </citation>
    <scope>NUCLEOTIDE SEQUENCE</scope>
    <source>
        <strain evidence="7">JCM 3346</strain>
    </source>
</reference>
<keyword evidence="8" id="KW-1185">Reference proteome</keyword>
<dbReference type="InterPro" id="IPR052524">
    <property type="entry name" value="MFS_Cyanate_Porter"/>
</dbReference>
<accession>A0A918CJU7</accession>
<dbReference type="CDD" id="cd17339">
    <property type="entry name" value="MFS_NIMT_CynX_like"/>
    <property type="match status" value="1"/>
</dbReference>
<feature type="transmembrane region" description="Helical" evidence="5">
    <location>
        <begin position="376"/>
        <end position="394"/>
    </location>
</feature>
<organism evidence="7 8">
    <name type="scientific">Agromyces mediolanus</name>
    <name type="common">Corynebacterium mediolanum</name>
    <dbReference type="NCBI Taxonomy" id="41986"/>
    <lineage>
        <taxon>Bacteria</taxon>
        <taxon>Bacillati</taxon>
        <taxon>Actinomycetota</taxon>
        <taxon>Actinomycetes</taxon>
        <taxon>Micrococcales</taxon>
        <taxon>Microbacteriaceae</taxon>
        <taxon>Agromyces</taxon>
    </lineage>
</organism>
<feature type="transmembrane region" description="Helical" evidence="5">
    <location>
        <begin position="310"/>
        <end position="331"/>
    </location>
</feature>
<sequence length="400" mass="40587">MSRGGAARALSPALVLAGLLLVAANLRAGITTVGPVLGELQQDLGLASLEASVLISLPLVAFAIVSPIAPAVASRIGLERSLGIALAALAVGLVVRSLPGLPLLWIGTALLGVAIAVLNVVLPAVVKRDFPKRIGQVTGTYSAVQAAFAALAAGVAVPVAGASALGWRLPLGMWAGLALIAIVVMLPQFRRTTHLSAQDLADAEHPDLSGLRSPWRSAIGWQVTAFMGLQSLGFYVLITWLPSIEASAGIDRASAGLHQLLLNGAGIAGSLAASALIPRLRDQRWLAAGSSALFLGSVLGVLLAPQLAAGWAILAGIAGGSNIVIALSSFGLRTSHHAQAASLSGMAQSVGYTLAAIGPIAVGLMHDVTGSWTPPLLVLAGLVCLTVVFGFLAGRDRVLR</sequence>
<dbReference type="InterPro" id="IPR036259">
    <property type="entry name" value="MFS_trans_sf"/>
</dbReference>
<gene>
    <name evidence="7" type="ORF">GCM10010196_22040</name>
</gene>
<evidence type="ECO:0000256" key="3">
    <source>
        <dbReference type="ARBA" id="ARBA00022989"/>
    </source>
</evidence>
<dbReference type="PANTHER" id="PTHR23523">
    <property type="match status" value="1"/>
</dbReference>
<evidence type="ECO:0000256" key="1">
    <source>
        <dbReference type="ARBA" id="ARBA00004651"/>
    </source>
</evidence>
<protein>
    <submittedName>
        <fullName evidence="7">Cyanate transporter</fullName>
    </submittedName>
</protein>
<evidence type="ECO:0000256" key="2">
    <source>
        <dbReference type="ARBA" id="ARBA00022692"/>
    </source>
</evidence>
<feature type="transmembrane region" description="Helical" evidence="5">
    <location>
        <begin position="219"/>
        <end position="240"/>
    </location>
</feature>
<keyword evidence="4 5" id="KW-0472">Membrane</keyword>
<comment type="caution">
    <text evidence="7">The sequence shown here is derived from an EMBL/GenBank/DDBJ whole genome shotgun (WGS) entry which is preliminary data.</text>
</comment>
<name>A0A918CJU7_AGRME</name>
<evidence type="ECO:0000259" key="6">
    <source>
        <dbReference type="PROSITE" id="PS50850"/>
    </source>
</evidence>
<dbReference type="Gene3D" id="1.20.1250.20">
    <property type="entry name" value="MFS general substrate transporter like domains"/>
    <property type="match status" value="2"/>
</dbReference>
<dbReference type="GO" id="GO:0005886">
    <property type="term" value="C:plasma membrane"/>
    <property type="evidence" value="ECO:0007669"/>
    <property type="project" value="UniProtKB-SubCell"/>
</dbReference>
<dbReference type="PROSITE" id="PS50850">
    <property type="entry name" value="MFS"/>
    <property type="match status" value="1"/>
</dbReference>
<dbReference type="PANTHER" id="PTHR23523:SF2">
    <property type="entry name" value="2-NITROIMIDAZOLE TRANSPORTER"/>
    <property type="match status" value="1"/>
</dbReference>
<feature type="transmembrane region" description="Helical" evidence="5">
    <location>
        <begin position="343"/>
        <end position="364"/>
    </location>
</feature>
<dbReference type="AlphaFoldDB" id="A0A918CJU7"/>
<feature type="transmembrane region" description="Helical" evidence="5">
    <location>
        <begin position="146"/>
        <end position="165"/>
    </location>
</feature>
<keyword evidence="3 5" id="KW-1133">Transmembrane helix</keyword>
<evidence type="ECO:0000313" key="7">
    <source>
        <dbReference type="EMBL" id="GGR27906.1"/>
    </source>
</evidence>
<dbReference type="EMBL" id="BMRJ01000002">
    <property type="protein sequence ID" value="GGR27906.1"/>
    <property type="molecule type" value="Genomic_DNA"/>
</dbReference>
<feature type="transmembrane region" description="Helical" evidence="5">
    <location>
        <begin position="260"/>
        <end position="278"/>
    </location>
</feature>
<dbReference type="RefSeq" id="WP_189085410.1">
    <property type="nucleotide sequence ID" value="NZ_BMRJ01000002.1"/>
</dbReference>
<feature type="transmembrane region" description="Helical" evidence="5">
    <location>
        <begin position="171"/>
        <end position="189"/>
    </location>
</feature>
<dbReference type="GO" id="GO:0022857">
    <property type="term" value="F:transmembrane transporter activity"/>
    <property type="evidence" value="ECO:0007669"/>
    <property type="project" value="InterPro"/>
</dbReference>
<dbReference type="InterPro" id="IPR020846">
    <property type="entry name" value="MFS_dom"/>
</dbReference>
<evidence type="ECO:0000256" key="4">
    <source>
        <dbReference type="ARBA" id="ARBA00023136"/>
    </source>
</evidence>
<evidence type="ECO:0000256" key="5">
    <source>
        <dbReference type="SAM" id="Phobius"/>
    </source>
</evidence>
<feature type="transmembrane region" description="Helical" evidence="5">
    <location>
        <begin position="104"/>
        <end position="126"/>
    </location>
</feature>
<keyword evidence="2 5" id="KW-0812">Transmembrane</keyword>
<reference evidence="7" key="1">
    <citation type="journal article" date="2014" name="Int. J. Syst. Evol. Microbiol.">
        <title>Complete genome sequence of Corynebacterium casei LMG S-19264T (=DSM 44701T), isolated from a smear-ripened cheese.</title>
        <authorList>
            <consortium name="US DOE Joint Genome Institute (JGI-PGF)"/>
            <person name="Walter F."/>
            <person name="Albersmeier A."/>
            <person name="Kalinowski J."/>
            <person name="Ruckert C."/>
        </authorList>
    </citation>
    <scope>NUCLEOTIDE SEQUENCE</scope>
    <source>
        <strain evidence="7">JCM 3346</strain>
    </source>
</reference>
<feature type="transmembrane region" description="Helical" evidence="5">
    <location>
        <begin position="44"/>
        <end position="69"/>
    </location>
</feature>
<dbReference type="InterPro" id="IPR011701">
    <property type="entry name" value="MFS"/>
</dbReference>
<dbReference type="Proteomes" id="UP000610303">
    <property type="component" value="Unassembled WGS sequence"/>
</dbReference>
<dbReference type="SUPFAM" id="SSF103473">
    <property type="entry name" value="MFS general substrate transporter"/>
    <property type="match status" value="1"/>
</dbReference>
<feature type="domain" description="Major facilitator superfamily (MFS) profile" evidence="6">
    <location>
        <begin position="13"/>
        <end position="398"/>
    </location>
</feature>
<evidence type="ECO:0000313" key="8">
    <source>
        <dbReference type="Proteomes" id="UP000610303"/>
    </source>
</evidence>
<comment type="subcellular location">
    <subcellularLocation>
        <location evidence="1">Cell membrane</location>
        <topology evidence="1">Multi-pass membrane protein</topology>
    </subcellularLocation>
</comment>
<dbReference type="Pfam" id="PF07690">
    <property type="entry name" value="MFS_1"/>
    <property type="match status" value="1"/>
</dbReference>